<evidence type="ECO:0000259" key="2">
    <source>
        <dbReference type="PROSITE" id="PS50113"/>
    </source>
</evidence>
<feature type="domain" description="EAL" evidence="3">
    <location>
        <begin position="658"/>
        <end position="910"/>
    </location>
</feature>
<dbReference type="RefSeq" id="WP_223466609.1">
    <property type="nucleotide sequence ID" value="NZ_JAFBIL020000002.1"/>
</dbReference>
<name>A0ABS7SMR9_9BURK</name>
<organism evidence="5 6">
    <name type="scientific">Massilia soli</name>
    <dbReference type="NCBI Taxonomy" id="2792854"/>
    <lineage>
        <taxon>Bacteria</taxon>
        <taxon>Pseudomonadati</taxon>
        <taxon>Pseudomonadota</taxon>
        <taxon>Betaproteobacteria</taxon>
        <taxon>Burkholderiales</taxon>
        <taxon>Oxalobacteraceae</taxon>
        <taxon>Telluria group</taxon>
        <taxon>Massilia</taxon>
    </lineage>
</organism>
<dbReference type="PROSITE" id="PS50113">
    <property type="entry name" value="PAC"/>
    <property type="match status" value="3"/>
</dbReference>
<dbReference type="Pfam" id="PF00563">
    <property type="entry name" value="EAL"/>
    <property type="match status" value="1"/>
</dbReference>
<dbReference type="PROSITE" id="PS50887">
    <property type="entry name" value="GGDEF"/>
    <property type="match status" value="1"/>
</dbReference>
<sequence>MPAAAVFLYAQLPGGASGSDHAIPIFMLAALMLVVWLTLKRFVLSPLSQLYDWLDAADDIFDAYARIDPANLTRWDDIVDRFNLLITRTQASQQVLQENEERLQLALLTNNQGLYDLDIKTGEVTVNPAYATILGYPFEGFRETDTSWRERLHPEDRAMVGTIYRDYIAGVRPDYQVEFRLRSADGTYRWISSVGAIVARDDQGRPLRMLGTHLDITQRKEAELRQQESDQRLSFALEAAGIGDWNMDLRTNVAYRSLQHDRCFGYQEAVPHWGYDTFLAHVHELDRERVNEAFQRALGGLGNYDVEFRVVWPDGSIHWLLSKGRFYFDDTKTPYRVAGIQVDVTAHKNATTAAADSENRYHLLFQNSMDGVLQTTSAGEVIAANTTACTMLGLNEEEIRRRSFEELVDTSVPRLPALLAKRSQTGSVNGELFMVRGDGSRFEVEISSRTYKDQADQTYASIIIRDITQRREAEAEIHKLAFFDSLTGLPNRRLLMDRLGEALSDGPGVNNLAALLFIDLDHFKYINDARGHGVGDAVLQRIGARLSALLREEDLLSRIGGDEFVVLLKNLGLDLDDATRIAQATAEKIRDELVLPVRIENQEYIVSGSIGVTLLPRFGSTADDLLREADTAMYRAKATGRNRVAFFEMSMQDEVEERLSIERDLALAIAAGQLEMFMQPQVNADCKTVGAELLMRWNHPVRGVIPPAVFIPVAEESGLILQLGTWTLHQGCQALVSLASAGHDLSLSINVSPYQFRQADFVQQVERAIDQSSADATKLIFEITEGLLIENVEQTIDRMREIAALGIRFSIDDFGTGYSSLSYLKRLPLFEVKIDKSFIQDIHDNSDDTAIVQSIISMAKLLRLRVVAEGVETRQQADFLIKSQCQVFQGYLYDKPMPISAWLYRQAGCRDVLLH</sequence>
<protein>
    <submittedName>
        <fullName evidence="5">EAL domain-containing protein</fullName>
    </submittedName>
</protein>
<dbReference type="Gene3D" id="2.10.70.100">
    <property type="match status" value="1"/>
</dbReference>
<reference evidence="5 6" key="2">
    <citation type="submission" date="2021-08" db="EMBL/GenBank/DDBJ databases">
        <title>Massilia sp. R798.</title>
        <authorList>
            <person name="Baek J.H."/>
            <person name="Jung H.S."/>
            <person name="Kim K.R."/>
            <person name="Jeon C.O."/>
        </authorList>
    </citation>
    <scope>NUCLEOTIDE SEQUENCE [LARGE SCALE GENOMIC DNA]</scope>
    <source>
        <strain evidence="5 6">R798</strain>
    </source>
</reference>
<dbReference type="SMART" id="SM00091">
    <property type="entry name" value="PAS"/>
    <property type="match status" value="3"/>
</dbReference>
<evidence type="ECO:0000259" key="3">
    <source>
        <dbReference type="PROSITE" id="PS50883"/>
    </source>
</evidence>
<dbReference type="Pfam" id="PF00990">
    <property type="entry name" value="GGDEF"/>
    <property type="match status" value="1"/>
</dbReference>
<dbReference type="InterPro" id="IPR001633">
    <property type="entry name" value="EAL_dom"/>
</dbReference>
<dbReference type="InterPro" id="IPR035919">
    <property type="entry name" value="EAL_sf"/>
</dbReference>
<dbReference type="Gene3D" id="3.20.20.450">
    <property type="entry name" value="EAL domain"/>
    <property type="match status" value="1"/>
</dbReference>
<dbReference type="InterPro" id="IPR013655">
    <property type="entry name" value="PAS_fold_3"/>
</dbReference>
<dbReference type="InterPro" id="IPR001610">
    <property type="entry name" value="PAC"/>
</dbReference>
<dbReference type="NCBIfam" id="TIGR00254">
    <property type="entry name" value="GGDEF"/>
    <property type="match status" value="1"/>
</dbReference>
<dbReference type="SMART" id="SM00086">
    <property type="entry name" value="PAC"/>
    <property type="match status" value="3"/>
</dbReference>
<dbReference type="EMBL" id="JAFBIL020000002">
    <property type="protein sequence ID" value="MBZ2206598.1"/>
    <property type="molecule type" value="Genomic_DNA"/>
</dbReference>
<dbReference type="SUPFAM" id="SSF55785">
    <property type="entry name" value="PYP-like sensor domain (PAS domain)"/>
    <property type="match status" value="3"/>
</dbReference>
<evidence type="ECO:0000313" key="5">
    <source>
        <dbReference type="EMBL" id="MBZ2206598.1"/>
    </source>
</evidence>
<dbReference type="InterPro" id="IPR035965">
    <property type="entry name" value="PAS-like_dom_sf"/>
</dbReference>
<dbReference type="Gene3D" id="3.30.450.20">
    <property type="entry name" value="PAS domain"/>
    <property type="match status" value="3"/>
</dbReference>
<dbReference type="SUPFAM" id="SSF141868">
    <property type="entry name" value="EAL domain-like"/>
    <property type="match status" value="1"/>
</dbReference>
<feature type="domain" description="PAS" evidence="1">
    <location>
        <begin position="357"/>
        <end position="408"/>
    </location>
</feature>
<dbReference type="InterPro" id="IPR043128">
    <property type="entry name" value="Rev_trsase/Diguanyl_cyclase"/>
</dbReference>
<dbReference type="SMART" id="SM00267">
    <property type="entry name" value="GGDEF"/>
    <property type="match status" value="1"/>
</dbReference>
<dbReference type="CDD" id="cd00130">
    <property type="entry name" value="PAS"/>
    <property type="match status" value="3"/>
</dbReference>
<dbReference type="PANTHER" id="PTHR44757:SF2">
    <property type="entry name" value="BIOFILM ARCHITECTURE MAINTENANCE PROTEIN MBAA"/>
    <property type="match status" value="1"/>
</dbReference>
<dbReference type="NCBIfam" id="TIGR00229">
    <property type="entry name" value="sensory_box"/>
    <property type="match status" value="3"/>
</dbReference>
<dbReference type="InterPro" id="IPR052155">
    <property type="entry name" value="Biofilm_reg_signaling"/>
</dbReference>
<keyword evidence="6" id="KW-1185">Reference proteome</keyword>
<gene>
    <name evidence="5" type="ORF">I4X03_004930</name>
</gene>
<evidence type="ECO:0000259" key="1">
    <source>
        <dbReference type="PROSITE" id="PS50112"/>
    </source>
</evidence>
<dbReference type="InterPro" id="IPR029787">
    <property type="entry name" value="Nucleotide_cyclase"/>
</dbReference>
<feature type="domain" description="PAC" evidence="2">
    <location>
        <begin position="304"/>
        <end position="356"/>
    </location>
</feature>
<feature type="domain" description="PAS" evidence="1">
    <location>
        <begin position="99"/>
        <end position="171"/>
    </location>
</feature>
<dbReference type="SMART" id="SM00052">
    <property type="entry name" value="EAL"/>
    <property type="match status" value="1"/>
</dbReference>
<dbReference type="CDD" id="cd01948">
    <property type="entry name" value="EAL"/>
    <property type="match status" value="1"/>
</dbReference>
<dbReference type="PROSITE" id="PS50883">
    <property type="entry name" value="EAL"/>
    <property type="match status" value="1"/>
</dbReference>
<dbReference type="Pfam" id="PF13426">
    <property type="entry name" value="PAS_9"/>
    <property type="match status" value="1"/>
</dbReference>
<dbReference type="CDD" id="cd01949">
    <property type="entry name" value="GGDEF"/>
    <property type="match status" value="1"/>
</dbReference>
<reference evidence="5 6" key="1">
    <citation type="submission" date="2021-01" db="EMBL/GenBank/DDBJ databases">
        <authorList>
            <person name="Ruan W."/>
            <person name="Khan S.A."/>
            <person name="Jeon C.O."/>
        </authorList>
    </citation>
    <scope>NUCLEOTIDE SEQUENCE [LARGE SCALE GENOMIC DNA]</scope>
    <source>
        <strain evidence="5 6">R798</strain>
    </source>
</reference>
<dbReference type="InterPro" id="IPR000014">
    <property type="entry name" value="PAS"/>
</dbReference>
<dbReference type="PROSITE" id="PS50112">
    <property type="entry name" value="PAS"/>
    <property type="match status" value="2"/>
</dbReference>
<comment type="caution">
    <text evidence="5">The sequence shown here is derived from an EMBL/GenBank/DDBJ whole genome shotgun (WGS) entry which is preliminary data.</text>
</comment>
<dbReference type="Pfam" id="PF08447">
    <property type="entry name" value="PAS_3"/>
    <property type="match status" value="2"/>
</dbReference>
<dbReference type="InterPro" id="IPR000700">
    <property type="entry name" value="PAS-assoc_C"/>
</dbReference>
<dbReference type="Gene3D" id="3.30.70.270">
    <property type="match status" value="1"/>
</dbReference>
<evidence type="ECO:0000259" key="4">
    <source>
        <dbReference type="PROSITE" id="PS50887"/>
    </source>
</evidence>
<feature type="domain" description="PAC" evidence="2">
    <location>
        <begin position="175"/>
        <end position="228"/>
    </location>
</feature>
<proteinExistence type="predicted"/>
<feature type="domain" description="GGDEF" evidence="4">
    <location>
        <begin position="511"/>
        <end position="649"/>
    </location>
</feature>
<evidence type="ECO:0000313" key="6">
    <source>
        <dbReference type="Proteomes" id="UP000809349"/>
    </source>
</evidence>
<dbReference type="InterPro" id="IPR000160">
    <property type="entry name" value="GGDEF_dom"/>
</dbReference>
<dbReference type="PANTHER" id="PTHR44757">
    <property type="entry name" value="DIGUANYLATE CYCLASE DGCP"/>
    <property type="match status" value="1"/>
</dbReference>
<dbReference type="SUPFAM" id="SSF55073">
    <property type="entry name" value="Nucleotide cyclase"/>
    <property type="match status" value="1"/>
</dbReference>
<dbReference type="Proteomes" id="UP000809349">
    <property type="component" value="Unassembled WGS sequence"/>
</dbReference>
<feature type="domain" description="PAC" evidence="2">
    <location>
        <begin position="428"/>
        <end position="479"/>
    </location>
</feature>
<accession>A0ABS7SMR9</accession>